<dbReference type="FunFam" id="3.90.80.10:FF:000004">
    <property type="entry name" value="Inorganic pyrophosphatase"/>
    <property type="match status" value="1"/>
</dbReference>
<dbReference type="PhylomeDB" id="A0A060TF53"/>
<dbReference type="InterPro" id="IPR008162">
    <property type="entry name" value="Pyrophosphatase"/>
</dbReference>
<sequence>MFNIVRRFSTRANHYWIRTVGKQGTPDYSVYLQKEENEAPISLFHDLPLRPENAPNNVFNMVVEVPRWSNAKLEVSKKLTLNPIVQDTKKGKLRYVSNVFPFSGYIHNYGAIPQTWEDPCHKDENTGLKGDDDPVDVCDIGQKIGFTGQVKQVKVLGALAMLDEGETDWKIIAIDTADPLADKMDDIDDVEKHMPGLLDATRSWFRNYKIPDGKPPNEFAFEGQFKNKQFALDIIDSTNAHWRRLINCEDAKHQGGVSLTNRTLVNSPQYDPDAGSEVPQGVVNPAQSNEEASDLEKWHFIKQ</sequence>
<dbReference type="PANTHER" id="PTHR10286">
    <property type="entry name" value="INORGANIC PYROPHOSPHATASE"/>
    <property type="match status" value="1"/>
</dbReference>
<evidence type="ECO:0000256" key="10">
    <source>
        <dbReference type="ARBA" id="ARBA00040300"/>
    </source>
</evidence>
<dbReference type="GO" id="GO:0005737">
    <property type="term" value="C:cytoplasm"/>
    <property type="evidence" value="ECO:0007669"/>
    <property type="project" value="UniProtKB-SubCell"/>
</dbReference>
<evidence type="ECO:0000256" key="4">
    <source>
        <dbReference type="ARBA" id="ARBA00012146"/>
    </source>
</evidence>
<dbReference type="SUPFAM" id="SSF50324">
    <property type="entry name" value="Inorganic pyrophosphatase"/>
    <property type="match status" value="1"/>
</dbReference>
<keyword evidence="5" id="KW-0963">Cytoplasm</keyword>
<comment type="subcellular location">
    <subcellularLocation>
        <location evidence="2">Cytoplasm</location>
    </subcellularLocation>
</comment>
<dbReference type="AlphaFoldDB" id="A0A060TF53"/>
<gene>
    <name evidence="13" type="ORF">GNLVRS02_ARAD1D20240g</name>
</gene>
<evidence type="ECO:0000256" key="2">
    <source>
        <dbReference type="ARBA" id="ARBA00004496"/>
    </source>
</evidence>
<evidence type="ECO:0000256" key="12">
    <source>
        <dbReference type="SAM" id="MobiDB-lite"/>
    </source>
</evidence>
<comment type="cofactor">
    <cofactor evidence="1">
        <name>Mg(2+)</name>
        <dbReference type="ChEBI" id="CHEBI:18420"/>
    </cofactor>
</comment>
<evidence type="ECO:0000256" key="9">
    <source>
        <dbReference type="ARBA" id="ARBA00032535"/>
    </source>
</evidence>
<organism evidence="13">
    <name type="scientific">Blastobotrys adeninivorans</name>
    <name type="common">Yeast</name>
    <name type="synonym">Arxula adeninivorans</name>
    <dbReference type="NCBI Taxonomy" id="409370"/>
    <lineage>
        <taxon>Eukaryota</taxon>
        <taxon>Fungi</taxon>
        <taxon>Dikarya</taxon>
        <taxon>Ascomycota</taxon>
        <taxon>Saccharomycotina</taxon>
        <taxon>Dipodascomycetes</taxon>
        <taxon>Dipodascales</taxon>
        <taxon>Trichomonascaceae</taxon>
        <taxon>Blastobotrys</taxon>
    </lineage>
</organism>
<keyword evidence="8" id="KW-0460">Magnesium</keyword>
<protein>
    <recommendedName>
        <fullName evidence="10">Inorganic pyrophosphatase</fullName>
        <ecNumber evidence="4">3.6.1.1</ecNumber>
    </recommendedName>
    <alternativeName>
        <fullName evidence="9">Pyrophosphate phospho-hydrolase</fullName>
    </alternativeName>
</protein>
<evidence type="ECO:0000313" key="13">
    <source>
        <dbReference type="EMBL" id="CDP37821.1"/>
    </source>
</evidence>
<dbReference type="Gene3D" id="3.90.80.10">
    <property type="entry name" value="Inorganic pyrophosphatase"/>
    <property type="match status" value="1"/>
</dbReference>
<feature type="region of interest" description="Disordered" evidence="12">
    <location>
        <begin position="268"/>
        <end position="297"/>
    </location>
</feature>
<reference evidence="13" key="2">
    <citation type="submission" date="2014-06" db="EMBL/GenBank/DDBJ databases">
        <title>The complete genome of Blastobotrys (Arxula) adeninivorans LS3 - a yeast of biotechnological interest.</title>
        <authorList>
            <person name="Kunze G."/>
            <person name="Gaillardin C."/>
            <person name="Czernicka M."/>
            <person name="Durrens P."/>
            <person name="Martin T."/>
            <person name="Boer E."/>
            <person name="Gabaldon T."/>
            <person name="Cruz J."/>
            <person name="Talla E."/>
            <person name="Marck C."/>
            <person name="Goffeau A."/>
            <person name="Barbe V."/>
            <person name="Baret P."/>
            <person name="Baronian K."/>
            <person name="Beier S."/>
            <person name="Bleykasten C."/>
            <person name="Bode R."/>
            <person name="Casaregola S."/>
            <person name="Despons L."/>
            <person name="Fairhead C."/>
            <person name="Giersberg M."/>
            <person name="Gierski P."/>
            <person name="Hahnel U."/>
            <person name="Hartmann A."/>
            <person name="Jankowska D."/>
            <person name="Jubin C."/>
            <person name="Jung P."/>
            <person name="Lafontaine I."/>
            <person name="Leh-Louis V."/>
            <person name="Lemaire M."/>
            <person name="Marcet-Houben M."/>
            <person name="Mascher M."/>
            <person name="Morel G."/>
            <person name="Richard G.-F."/>
            <person name="Riechen J."/>
            <person name="Sacerdot C."/>
            <person name="Sarkar A."/>
            <person name="Savel G."/>
            <person name="Schacherer J."/>
            <person name="Sherman D."/>
            <person name="Straub M.-L."/>
            <person name="Stein N."/>
            <person name="Thierry A."/>
            <person name="Trautwein-Schult A."/>
            <person name="Westhof E."/>
            <person name="Worch S."/>
            <person name="Dujon B."/>
            <person name="Souciet J.-L."/>
            <person name="Wincker P."/>
            <person name="Scholz U."/>
            <person name="Neuveglise N."/>
        </authorList>
    </citation>
    <scope>NUCLEOTIDE SEQUENCE</scope>
    <source>
        <strain evidence="13">LS3</strain>
    </source>
</reference>
<keyword evidence="6" id="KW-0479">Metal-binding</keyword>
<name>A0A060TF53_BLAAD</name>
<dbReference type="GO" id="GO:0004427">
    <property type="term" value="F:inorganic diphosphate phosphatase activity"/>
    <property type="evidence" value="ECO:0007669"/>
    <property type="project" value="UniProtKB-EC"/>
</dbReference>
<dbReference type="CDD" id="cd00412">
    <property type="entry name" value="pyrophosphatase"/>
    <property type="match status" value="1"/>
</dbReference>
<evidence type="ECO:0000256" key="3">
    <source>
        <dbReference type="ARBA" id="ARBA00006220"/>
    </source>
</evidence>
<proteinExistence type="inferred from homology"/>
<dbReference type="PROSITE" id="PS00387">
    <property type="entry name" value="PPASE"/>
    <property type="match status" value="1"/>
</dbReference>
<dbReference type="InterPro" id="IPR036649">
    <property type="entry name" value="Pyrophosphatase_sf"/>
</dbReference>
<dbReference type="EC" id="3.6.1.1" evidence="4"/>
<comment type="catalytic activity">
    <reaction evidence="11">
        <text>diphosphate + H2O = 2 phosphate + H(+)</text>
        <dbReference type="Rhea" id="RHEA:24576"/>
        <dbReference type="ChEBI" id="CHEBI:15377"/>
        <dbReference type="ChEBI" id="CHEBI:15378"/>
        <dbReference type="ChEBI" id="CHEBI:33019"/>
        <dbReference type="ChEBI" id="CHEBI:43474"/>
        <dbReference type="EC" id="3.6.1.1"/>
    </reaction>
</comment>
<evidence type="ECO:0000256" key="8">
    <source>
        <dbReference type="ARBA" id="ARBA00022842"/>
    </source>
</evidence>
<dbReference type="GO" id="GO:0000287">
    <property type="term" value="F:magnesium ion binding"/>
    <property type="evidence" value="ECO:0007669"/>
    <property type="project" value="InterPro"/>
</dbReference>
<evidence type="ECO:0000256" key="11">
    <source>
        <dbReference type="ARBA" id="ARBA00047820"/>
    </source>
</evidence>
<evidence type="ECO:0000256" key="6">
    <source>
        <dbReference type="ARBA" id="ARBA00022723"/>
    </source>
</evidence>
<evidence type="ECO:0000256" key="5">
    <source>
        <dbReference type="ARBA" id="ARBA00022490"/>
    </source>
</evidence>
<evidence type="ECO:0000256" key="7">
    <source>
        <dbReference type="ARBA" id="ARBA00022801"/>
    </source>
</evidence>
<accession>A0A060TF53</accession>
<keyword evidence="7 13" id="KW-0378">Hydrolase</keyword>
<dbReference type="Pfam" id="PF00719">
    <property type="entry name" value="Pyrophosphatase"/>
    <property type="match status" value="1"/>
</dbReference>
<evidence type="ECO:0000256" key="1">
    <source>
        <dbReference type="ARBA" id="ARBA00001946"/>
    </source>
</evidence>
<dbReference type="GO" id="GO:0006796">
    <property type="term" value="P:phosphate-containing compound metabolic process"/>
    <property type="evidence" value="ECO:0007669"/>
    <property type="project" value="InterPro"/>
</dbReference>
<dbReference type="EMBL" id="HG937694">
    <property type="protein sequence ID" value="CDP37821.1"/>
    <property type="molecule type" value="Genomic_DNA"/>
</dbReference>
<comment type="similarity">
    <text evidence="3">Belongs to the PPase family.</text>
</comment>
<reference evidence="13" key="1">
    <citation type="submission" date="2014-02" db="EMBL/GenBank/DDBJ databases">
        <authorList>
            <person name="Genoscope - CEA"/>
        </authorList>
    </citation>
    <scope>NUCLEOTIDE SEQUENCE</scope>
    <source>
        <strain evidence="13">LS3</strain>
    </source>
</reference>